<organism evidence="7 8">
    <name type="scientific">Helianthus annuus</name>
    <name type="common">Common sunflower</name>
    <dbReference type="NCBI Taxonomy" id="4232"/>
    <lineage>
        <taxon>Eukaryota</taxon>
        <taxon>Viridiplantae</taxon>
        <taxon>Streptophyta</taxon>
        <taxon>Embryophyta</taxon>
        <taxon>Tracheophyta</taxon>
        <taxon>Spermatophyta</taxon>
        <taxon>Magnoliopsida</taxon>
        <taxon>eudicotyledons</taxon>
        <taxon>Gunneridae</taxon>
        <taxon>Pentapetalae</taxon>
        <taxon>asterids</taxon>
        <taxon>campanulids</taxon>
        <taxon>Asterales</taxon>
        <taxon>Asteraceae</taxon>
        <taxon>Asteroideae</taxon>
        <taxon>Heliantheae alliance</taxon>
        <taxon>Heliantheae</taxon>
        <taxon>Helianthus</taxon>
    </lineage>
</organism>
<evidence type="ECO:0000313" key="6">
    <source>
        <dbReference type="EMBL" id="KAF5783154.1"/>
    </source>
</evidence>
<dbReference type="Gene3D" id="3.30.70.330">
    <property type="match status" value="3"/>
</dbReference>
<keyword evidence="3" id="KW-0539">Nucleus</keyword>
<dbReference type="CDD" id="cd21546">
    <property type="entry name" value="SPOC_FPA-like"/>
    <property type="match status" value="1"/>
</dbReference>
<evidence type="ECO:0000313" key="8">
    <source>
        <dbReference type="Proteomes" id="UP000215914"/>
    </source>
</evidence>
<dbReference type="EMBL" id="MNCJ02000326">
    <property type="protein sequence ID" value="KAF5783154.1"/>
    <property type="molecule type" value="Genomic_DNA"/>
</dbReference>
<dbReference type="InParanoid" id="A0A251RUW3"/>
<dbReference type="InterPro" id="IPR000504">
    <property type="entry name" value="RRM_dom"/>
</dbReference>
<evidence type="ECO:0000256" key="3">
    <source>
        <dbReference type="ARBA" id="ARBA00023242"/>
    </source>
</evidence>
<feature type="domain" description="RRM" evidence="5">
    <location>
        <begin position="3"/>
        <end position="75"/>
    </location>
</feature>
<dbReference type="GO" id="GO:0003723">
    <property type="term" value="F:RNA binding"/>
    <property type="evidence" value="ECO:0000318"/>
    <property type="project" value="GO_Central"/>
</dbReference>
<evidence type="ECO:0000256" key="2">
    <source>
        <dbReference type="ARBA" id="ARBA00022884"/>
    </source>
</evidence>
<dbReference type="Pfam" id="PF07744">
    <property type="entry name" value="SPOC"/>
    <property type="match status" value="1"/>
</dbReference>
<dbReference type="Gramene" id="mRNA:HanXRQr2_Chr11g0504621">
    <property type="protein sequence ID" value="mRNA:HanXRQr2_Chr11g0504621"/>
    <property type="gene ID" value="HanXRQr2_Chr11g0504621"/>
</dbReference>
<evidence type="ECO:0000256" key="4">
    <source>
        <dbReference type="PROSITE-ProRule" id="PRU00176"/>
    </source>
</evidence>
<protein>
    <submittedName>
        <fullName evidence="7">Putative nucleotide-binding alpha-beta plait domain-containing protein</fullName>
    </submittedName>
    <submittedName>
        <fullName evidence="6">RNA recognition motif domain, nucleotide-binding alpha-beta plait domain superfamily</fullName>
    </submittedName>
</protein>
<dbReference type="SUPFAM" id="SSF54928">
    <property type="entry name" value="RNA-binding domain, RBD"/>
    <property type="match status" value="2"/>
</dbReference>
<feature type="domain" description="RRM" evidence="5">
    <location>
        <begin position="80"/>
        <end position="147"/>
    </location>
</feature>
<dbReference type="EMBL" id="CM007906">
    <property type="protein sequence ID" value="OTF88225.1"/>
    <property type="molecule type" value="Genomic_DNA"/>
</dbReference>
<sequence length="692" mass="76751">MSTNLWVGNLAAGVTDSDLKNMFEKFGGVSVETCSLLRNYAFVYLKNVEDARRVKESLNGVVLRGYPLKIDFAKPAKPCKCLWVSCIGTSISKEDLEEKFSKFGKIEEFKFQPRKNSAIIDYFKLDDAIKAFKAMRGSAIRVDYSRSQSARHILPSEGPKRNEELPSNVLCISYPPTVHVNEQMLHNALILFGEIETIKSFPSRFCSFVEFRSMEEALRAKNGLQGKLFNDPRISITFSRNEPTPSPYFTGSIGPRPVALANGMPFHAPHLDVIAQCGRVIPHGVVGPVSSTRPFAFLDSTVGGPDPSFVTATGDLNWRSSPSNQMLSSPSVGMNPLTKSTHGTWDDFDANQIQRAPKRLRTDDYTPIKETNNHALLNDQVFRSVSPNTRFTRSSNVDRADVNYMWRGILAKGGTPVCRARCVPIGDWIGYEMPEIVNCSARTGLDMLAKHYADAIGFDIVYFLPDSEEDFASYTEFLQYMGDRNRAGVVKFGDGTTLFLVPPSDFLETVLKVSGPARLYGIVLKFPQHADRVPPVTATSTTSVGLSLTPELVASLASLAKVNSNGQQLSGNTVPEPVLNERQLRGKMYEHETSNLTGDFMQSNKVNGPMQATQQYQADYPRDLHSVGNVVTSSSQVYNTNAYETQSLVPGQQKLEFDADKNQRYQSTLQFAANLLLQIQQKRSGTETDGKQ</sequence>
<dbReference type="GO" id="GO:0005634">
    <property type="term" value="C:nucleus"/>
    <property type="evidence" value="ECO:0007669"/>
    <property type="project" value="UniProtKB-SubCell"/>
</dbReference>
<dbReference type="Proteomes" id="UP000215914">
    <property type="component" value="Chromosome 17"/>
</dbReference>
<dbReference type="PROSITE" id="PS50102">
    <property type="entry name" value="RRM"/>
    <property type="match status" value="3"/>
</dbReference>
<feature type="domain" description="RRM" evidence="5">
    <location>
        <begin position="167"/>
        <end position="241"/>
    </location>
</feature>
<accession>A0A251RUW3</accession>
<dbReference type="PANTHER" id="PTHR23189">
    <property type="entry name" value="RNA RECOGNITION MOTIF-CONTAINING"/>
    <property type="match status" value="1"/>
</dbReference>
<keyword evidence="2 4" id="KW-0694">RNA-binding</keyword>
<dbReference type="InterPro" id="IPR035979">
    <property type="entry name" value="RBD_domain_sf"/>
</dbReference>
<dbReference type="OMA" id="PNIDITH"/>
<reference evidence="6" key="3">
    <citation type="submission" date="2020-06" db="EMBL/GenBank/DDBJ databases">
        <title>Helianthus annuus Genome sequencing and assembly Release 2.</title>
        <authorList>
            <person name="Gouzy J."/>
            <person name="Langlade N."/>
            <person name="Munos S."/>
        </authorList>
    </citation>
    <scope>NUCLEOTIDE SEQUENCE</scope>
    <source>
        <tissue evidence="6">Leaves</tissue>
    </source>
</reference>
<dbReference type="STRING" id="4232.A0A251RUW3"/>
<gene>
    <name evidence="7" type="ORF">HannXRQ_Chr17g0570721</name>
    <name evidence="6" type="ORF">HanXRQr2_Chr11g0504621</name>
</gene>
<evidence type="ECO:0000256" key="1">
    <source>
        <dbReference type="ARBA" id="ARBA00004123"/>
    </source>
</evidence>
<evidence type="ECO:0000259" key="5">
    <source>
        <dbReference type="PROSITE" id="PS50102"/>
    </source>
</evidence>
<reference evidence="6 8" key="1">
    <citation type="journal article" date="2017" name="Nature">
        <title>The sunflower genome provides insights into oil metabolism, flowering and Asterid evolution.</title>
        <authorList>
            <person name="Badouin H."/>
            <person name="Gouzy J."/>
            <person name="Grassa C.J."/>
            <person name="Murat F."/>
            <person name="Staton S.E."/>
            <person name="Cottret L."/>
            <person name="Lelandais-Briere C."/>
            <person name="Owens G.L."/>
            <person name="Carrere S."/>
            <person name="Mayjonade B."/>
            <person name="Legrand L."/>
            <person name="Gill N."/>
            <person name="Kane N.C."/>
            <person name="Bowers J.E."/>
            <person name="Hubner S."/>
            <person name="Bellec A."/>
            <person name="Berard A."/>
            <person name="Berges H."/>
            <person name="Blanchet N."/>
            <person name="Boniface M.C."/>
            <person name="Brunel D."/>
            <person name="Catrice O."/>
            <person name="Chaidir N."/>
            <person name="Claudel C."/>
            <person name="Donnadieu C."/>
            <person name="Faraut T."/>
            <person name="Fievet G."/>
            <person name="Helmstetter N."/>
            <person name="King M."/>
            <person name="Knapp S.J."/>
            <person name="Lai Z."/>
            <person name="Le Paslier M.C."/>
            <person name="Lippi Y."/>
            <person name="Lorenzon L."/>
            <person name="Mandel J.R."/>
            <person name="Marage G."/>
            <person name="Marchand G."/>
            <person name="Marquand E."/>
            <person name="Bret-Mestries E."/>
            <person name="Morien E."/>
            <person name="Nambeesan S."/>
            <person name="Nguyen T."/>
            <person name="Pegot-Espagnet P."/>
            <person name="Pouilly N."/>
            <person name="Raftis F."/>
            <person name="Sallet E."/>
            <person name="Schiex T."/>
            <person name="Thomas J."/>
            <person name="Vandecasteele C."/>
            <person name="Vares D."/>
            <person name="Vear F."/>
            <person name="Vautrin S."/>
            <person name="Crespi M."/>
            <person name="Mangin B."/>
            <person name="Burke J.M."/>
            <person name="Salse J."/>
            <person name="Munos S."/>
            <person name="Vincourt P."/>
            <person name="Rieseberg L.H."/>
            <person name="Langlade N.B."/>
        </authorList>
    </citation>
    <scope>NUCLEOTIDE SEQUENCE [LARGE SCALE GENOMIC DNA]</scope>
    <source>
        <strain evidence="8">cv. SF193</strain>
        <tissue evidence="6">Leaves</tissue>
    </source>
</reference>
<reference evidence="7" key="2">
    <citation type="submission" date="2017-02" db="EMBL/GenBank/DDBJ databases">
        <title>Sunflower complete genome.</title>
        <authorList>
            <person name="Langlade N."/>
            <person name="Munos S."/>
        </authorList>
    </citation>
    <scope>NUCLEOTIDE SEQUENCE [LARGE SCALE GENOMIC DNA]</scope>
    <source>
        <tissue evidence="7">Leaves</tissue>
    </source>
</reference>
<dbReference type="OrthoDB" id="439808at2759"/>
<proteinExistence type="predicted"/>
<dbReference type="Pfam" id="PF00076">
    <property type="entry name" value="RRM_1"/>
    <property type="match status" value="3"/>
</dbReference>
<dbReference type="AlphaFoldDB" id="A0A251RUW3"/>
<dbReference type="SMART" id="SM00360">
    <property type="entry name" value="RRM"/>
    <property type="match status" value="3"/>
</dbReference>
<dbReference type="InterPro" id="IPR012921">
    <property type="entry name" value="SPOC_C"/>
</dbReference>
<keyword evidence="8" id="KW-1185">Reference proteome</keyword>
<dbReference type="CDD" id="cd00590">
    <property type="entry name" value="RRM_SF"/>
    <property type="match status" value="2"/>
</dbReference>
<comment type="subcellular location">
    <subcellularLocation>
        <location evidence="1">Nucleus</location>
    </subcellularLocation>
</comment>
<dbReference type="InterPro" id="IPR012677">
    <property type="entry name" value="Nucleotide-bd_a/b_plait_sf"/>
</dbReference>
<evidence type="ECO:0000313" key="7">
    <source>
        <dbReference type="EMBL" id="OTF88225.1"/>
    </source>
</evidence>
<name>A0A251RUW3_HELAN</name>